<name>A0AAV0CSV8_9ASTE</name>
<evidence type="ECO:0000313" key="2">
    <source>
        <dbReference type="EMBL" id="CAH9084750.1"/>
    </source>
</evidence>
<organism evidence="2 3">
    <name type="scientific">Cuscuta epithymum</name>
    <dbReference type="NCBI Taxonomy" id="186058"/>
    <lineage>
        <taxon>Eukaryota</taxon>
        <taxon>Viridiplantae</taxon>
        <taxon>Streptophyta</taxon>
        <taxon>Embryophyta</taxon>
        <taxon>Tracheophyta</taxon>
        <taxon>Spermatophyta</taxon>
        <taxon>Magnoliopsida</taxon>
        <taxon>eudicotyledons</taxon>
        <taxon>Gunneridae</taxon>
        <taxon>Pentapetalae</taxon>
        <taxon>asterids</taxon>
        <taxon>lamiids</taxon>
        <taxon>Solanales</taxon>
        <taxon>Convolvulaceae</taxon>
        <taxon>Cuscuteae</taxon>
        <taxon>Cuscuta</taxon>
        <taxon>Cuscuta subgen. Cuscuta</taxon>
    </lineage>
</organism>
<dbReference type="Proteomes" id="UP001152523">
    <property type="component" value="Unassembled WGS sequence"/>
</dbReference>
<evidence type="ECO:0000256" key="1">
    <source>
        <dbReference type="SAM" id="Phobius"/>
    </source>
</evidence>
<accession>A0AAV0CSV8</accession>
<dbReference type="EMBL" id="CAMAPF010000047">
    <property type="protein sequence ID" value="CAH9084750.1"/>
    <property type="molecule type" value="Genomic_DNA"/>
</dbReference>
<gene>
    <name evidence="2" type="ORF">CEPIT_LOCUS8998</name>
</gene>
<evidence type="ECO:0000313" key="3">
    <source>
        <dbReference type="Proteomes" id="UP001152523"/>
    </source>
</evidence>
<protein>
    <submittedName>
        <fullName evidence="2">Uncharacterized protein</fullName>
    </submittedName>
</protein>
<feature type="transmembrane region" description="Helical" evidence="1">
    <location>
        <begin position="20"/>
        <end position="43"/>
    </location>
</feature>
<proteinExistence type="predicted"/>
<keyword evidence="1" id="KW-1133">Transmembrane helix</keyword>
<sequence>MEVMFFVSRELLTLRMNFKFSIFQFWSIFKLVMNINCNVVTFVL</sequence>
<dbReference type="AlphaFoldDB" id="A0AAV0CSV8"/>
<keyword evidence="3" id="KW-1185">Reference proteome</keyword>
<keyword evidence="1" id="KW-0472">Membrane</keyword>
<keyword evidence="1" id="KW-0812">Transmembrane</keyword>
<comment type="caution">
    <text evidence="2">The sequence shown here is derived from an EMBL/GenBank/DDBJ whole genome shotgun (WGS) entry which is preliminary data.</text>
</comment>
<reference evidence="2" key="1">
    <citation type="submission" date="2022-07" db="EMBL/GenBank/DDBJ databases">
        <authorList>
            <person name="Macas J."/>
            <person name="Novak P."/>
            <person name="Neumann P."/>
        </authorList>
    </citation>
    <scope>NUCLEOTIDE SEQUENCE</scope>
</reference>